<dbReference type="NCBIfam" id="TIGR02175">
    <property type="entry name" value="PorC_KorC"/>
    <property type="match status" value="1"/>
</dbReference>
<dbReference type="Pfam" id="PF01558">
    <property type="entry name" value="POR"/>
    <property type="match status" value="1"/>
</dbReference>
<dbReference type="GO" id="GO:0016625">
    <property type="term" value="F:oxidoreductase activity, acting on the aldehyde or oxo group of donors, iron-sulfur protein as acceptor"/>
    <property type="evidence" value="ECO:0007669"/>
    <property type="project" value="InterPro"/>
</dbReference>
<evidence type="ECO:0000259" key="2">
    <source>
        <dbReference type="Pfam" id="PF01558"/>
    </source>
</evidence>
<evidence type="ECO:0000256" key="1">
    <source>
        <dbReference type="ARBA" id="ARBA00023002"/>
    </source>
</evidence>
<dbReference type="Gene3D" id="3.40.920.10">
    <property type="entry name" value="Pyruvate-ferredoxin oxidoreductase, PFOR, domain III"/>
    <property type="match status" value="1"/>
</dbReference>
<keyword evidence="1" id="KW-0560">Oxidoreductase</keyword>
<proteinExistence type="predicted"/>
<dbReference type="InterPro" id="IPR052554">
    <property type="entry name" value="2-oxoglutarate_synth_KorC"/>
</dbReference>
<accession>A0A926D4R4</accession>
<dbReference type="PANTHER" id="PTHR42730:SF1">
    <property type="entry name" value="2-OXOGLUTARATE SYNTHASE SUBUNIT KORC"/>
    <property type="match status" value="1"/>
</dbReference>
<dbReference type="AlphaFoldDB" id="A0A926D4R4"/>
<dbReference type="SUPFAM" id="SSF53323">
    <property type="entry name" value="Pyruvate-ferredoxin oxidoreductase, PFOR, domain III"/>
    <property type="match status" value="1"/>
</dbReference>
<dbReference type="EMBL" id="JACRSR010000001">
    <property type="protein sequence ID" value="MBC8530325.1"/>
    <property type="molecule type" value="Genomic_DNA"/>
</dbReference>
<dbReference type="Proteomes" id="UP000623172">
    <property type="component" value="Unassembled WGS sequence"/>
</dbReference>
<protein>
    <submittedName>
        <fullName evidence="3">2-oxoacid:acceptor oxidoreductase family protein</fullName>
    </submittedName>
</protein>
<dbReference type="RefSeq" id="WP_249314222.1">
    <property type="nucleotide sequence ID" value="NZ_JACRSR010000001.1"/>
</dbReference>
<evidence type="ECO:0000313" key="4">
    <source>
        <dbReference type="Proteomes" id="UP000623172"/>
    </source>
</evidence>
<dbReference type="InterPro" id="IPR019752">
    <property type="entry name" value="Pyrv/ketoisovalerate_OxRed_cat"/>
</dbReference>
<evidence type="ECO:0000313" key="3">
    <source>
        <dbReference type="EMBL" id="MBC8530325.1"/>
    </source>
</evidence>
<feature type="domain" description="Pyruvate/ketoisovalerate oxidoreductase catalytic" evidence="2">
    <location>
        <begin position="11"/>
        <end position="175"/>
    </location>
</feature>
<organism evidence="3 4">
    <name type="scientific">Gehongia tenuis</name>
    <dbReference type="NCBI Taxonomy" id="2763655"/>
    <lineage>
        <taxon>Bacteria</taxon>
        <taxon>Bacillati</taxon>
        <taxon>Bacillota</taxon>
        <taxon>Clostridia</taxon>
        <taxon>Christensenellales</taxon>
        <taxon>Christensenellaceae</taxon>
        <taxon>Gehongia</taxon>
    </lineage>
</organism>
<comment type="caution">
    <text evidence="3">The sequence shown here is derived from an EMBL/GenBank/DDBJ whole genome shotgun (WGS) entry which is preliminary data.</text>
</comment>
<dbReference type="InterPro" id="IPR002869">
    <property type="entry name" value="Pyrv_flavodox_OxRed_cen"/>
</dbReference>
<keyword evidence="4" id="KW-1185">Reference proteome</keyword>
<sequence>MLEQVLLAGFGGQGVLSMGQFLASAALVEEKNVSWLPSYGPEMRGGTANCQVIVSDKPIASPIISRPSTLIVMNRPSLDKFVDQLMPGGLILINSSLIDAPVTRTDVEIVKVDTHELAVEAGNAKAANMVMLGAYLKLRKTVEPDAVVTCMQEKFTGRKAKLVDVNKKALELGMEAVK</sequence>
<name>A0A926D4R4_9FIRM</name>
<reference evidence="3" key="1">
    <citation type="submission" date="2020-08" db="EMBL/GenBank/DDBJ databases">
        <title>Genome public.</title>
        <authorList>
            <person name="Liu C."/>
            <person name="Sun Q."/>
        </authorList>
    </citation>
    <scope>NUCLEOTIDE SEQUENCE</scope>
    <source>
        <strain evidence="3">NSJ-53</strain>
    </source>
</reference>
<dbReference type="PANTHER" id="PTHR42730">
    <property type="entry name" value="2-OXOGLUTARATE SYNTHASE SUBUNIT KORC"/>
    <property type="match status" value="1"/>
</dbReference>
<gene>
    <name evidence="3" type="ORF">H8696_00495</name>
</gene>
<dbReference type="InterPro" id="IPR011894">
    <property type="entry name" value="PorC_KorC"/>
</dbReference>